<proteinExistence type="predicted"/>
<evidence type="ECO:0000313" key="1">
    <source>
        <dbReference type="EMBL" id="QYA42280.1"/>
    </source>
</evidence>
<dbReference type="EMBL" id="CP079981">
    <property type="protein sequence ID" value="QYA42280.1"/>
    <property type="molecule type" value="Genomic_DNA"/>
</dbReference>
<sequence>MTTKNLTMTIKKISIFKKIKSKKAYIYREEKLEGKYMLMHIRKNIDALPYGIVNYIDVILDKKIIRN</sequence>
<gene>
    <name evidence="1" type="ORF">KYI11_11910</name>
</gene>
<protein>
    <submittedName>
        <fullName evidence="1">Uncharacterized protein</fullName>
    </submittedName>
</protein>
<organism evidence="1 2">
    <name type="scientific">Macrococcoides bohemicum</name>
    <dbReference type="NCBI Taxonomy" id="1903056"/>
    <lineage>
        <taxon>Bacteria</taxon>
        <taxon>Bacillati</taxon>
        <taxon>Bacillota</taxon>
        <taxon>Bacilli</taxon>
        <taxon>Bacillales</taxon>
        <taxon>Staphylococcaceae</taxon>
        <taxon>Macrococcoides</taxon>
    </lineage>
</organism>
<evidence type="ECO:0000313" key="2">
    <source>
        <dbReference type="Proteomes" id="UP000826802"/>
    </source>
</evidence>
<dbReference type="Proteomes" id="UP000826802">
    <property type="component" value="Chromosome"/>
</dbReference>
<name>A0AAJ4TWB6_9STAP</name>
<dbReference type="RefSeq" id="WP_133354237.1">
    <property type="nucleotide sequence ID" value="NZ_CP079981.1"/>
</dbReference>
<reference evidence="1 2" key="1">
    <citation type="submission" date="2021-07" db="EMBL/GenBank/DDBJ databases">
        <title>Prevalence and characterization of methicillin-resistant Macrococcus spp. in food producing animals and meat in Switzerland in 2019.</title>
        <authorList>
            <person name="Keller J.E."/>
            <person name="Schwendener S."/>
            <person name="Neuenschwander J."/>
            <person name="Overesch G."/>
            <person name="Perreten V."/>
        </authorList>
    </citation>
    <scope>NUCLEOTIDE SEQUENCE [LARGE SCALE GENOMIC DNA]</scope>
    <source>
        <strain evidence="1 2">19Msa0936</strain>
    </source>
</reference>
<keyword evidence="2" id="KW-1185">Reference proteome</keyword>
<dbReference type="AlphaFoldDB" id="A0AAJ4TWB6"/>
<accession>A0AAJ4TWB6</accession>